<evidence type="ECO:0000259" key="1">
    <source>
        <dbReference type="Pfam" id="PF13751"/>
    </source>
</evidence>
<dbReference type="InterPro" id="IPR025668">
    <property type="entry name" value="Tnp_DDE_dom"/>
</dbReference>
<dbReference type="RefSeq" id="WP_240991719.1">
    <property type="nucleotide sequence ID" value="NZ_CP090569.1"/>
</dbReference>
<gene>
    <name evidence="2" type="ORF">L0Y14_08260</name>
</gene>
<keyword evidence="3" id="KW-1185">Reference proteome</keyword>
<reference evidence="2" key="1">
    <citation type="journal article" date="2022" name="Mol. Ecol. Resour.">
        <title>The complete and closed genome of the facultative generalist Candidatus Endoriftia persephone from deep-sea hydrothermal vents.</title>
        <authorList>
            <person name="de Oliveira A.L."/>
            <person name="Srivastava A."/>
            <person name="Espada-Hinojosa S."/>
            <person name="Bright M."/>
        </authorList>
    </citation>
    <scope>NUCLEOTIDE SEQUENCE</scope>
    <source>
        <strain evidence="2">Tica-EPR-9o50.N</strain>
    </source>
</reference>
<feature type="domain" description="Transposase DDE" evidence="1">
    <location>
        <begin position="51"/>
        <end position="164"/>
    </location>
</feature>
<sequence length="200" mass="23096">MDAGYNTTAVCHGLVERGIGGVVGNKRPHTPKGWLKRWDFSYDARQDVYHCPEGQRLRYSTTNRTGYREDKSAPAFCKDCPLLDRCTRSQNTQKVVIRHMWEEDRKKVNQKRLTDWGRRVSERRRETVGRSFADAKPLHGHRYARFRGLTQYLLAAACQNMKKIALLLARFMAPLPSLLTSRLRLAFRLGYSIALCLCCC</sequence>
<dbReference type="PANTHER" id="PTHR33408:SF2">
    <property type="entry name" value="TRANSPOSASE DDE DOMAIN-CONTAINING PROTEIN"/>
    <property type="match status" value="1"/>
</dbReference>
<dbReference type="PANTHER" id="PTHR33408">
    <property type="entry name" value="TRANSPOSASE"/>
    <property type="match status" value="1"/>
</dbReference>
<proteinExistence type="predicted"/>
<organism evidence="2 3">
    <name type="scientific">Candidatus Endoriftia persephonae</name>
    <dbReference type="NCBI Taxonomy" id="393765"/>
    <lineage>
        <taxon>Bacteria</taxon>
        <taxon>Pseudomonadati</taxon>
        <taxon>Pseudomonadota</taxon>
        <taxon>Gammaproteobacteria</taxon>
        <taxon>Chromatiales</taxon>
        <taxon>Sedimenticolaceae</taxon>
        <taxon>Candidatus Endoriftia</taxon>
    </lineage>
</organism>
<evidence type="ECO:0000313" key="2">
    <source>
        <dbReference type="EMBL" id="USF86148.1"/>
    </source>
</evidence>
<accession>A0A9J6ZTL4</accession>
<dbReference type="KEGG" id="eps:L0Y14_08260"/>
<dbReference type="AlphaFoldDB" id="A0A9J6ZTL4"/>
<dbReference type="EMBL" id="CP090569">
    <property type="protein sequence ID" value="USF86148.1"/>
    <property type="molecule type" value="Genomic_DNA"/>
</dbReference>
<protein>
    <submittedName>
        <fullName evidence="2">Transposase</fullName>
    </submittedName>
</protein>
<name>A0A9J6ZTL4_9GAMM</name>
<dbReference type="Proteomes" id="UP001056649">
    <property type="component" value="Chromosome"/>
</dbReference>
<evidence type="ECO:0000313" key="3">
    <source>
        <dbReference type="Proteomes" id="UP001056649"/>
    </source>
</evidence>
<dbReference type="Pfam" id="PF13751">
    <property type="entry name" value="DDE_Tnp_1_6"/>
    <property type="match status" value="1"/>
</dbReference>